<sequence length="253" mass="27889">MQPSLFRGTLPGPNQGADHCRPTFPTNRIHHAVKLSKKYHPDIVKDNASQTKFHAVSEAYAVLTLPLTLPRPMSRRKYHRAFGSSFQTYHTPGQHPQATTTRPSQQHSFKHVWPNHPRNRTRDPMGSYPNAARYDHLHEHARASNSGSRIDPFMSPLVQRVTGRRRAESAFASQSDSTPPHFRQGGFQSASSVPPWTGSGSEGRRTSAADGRPTRDEAAAESWVMRALGASGLVGVIMLIAAIMGQGNAKRTS</sequence>
<feature type="region of interest" description="Disordered" evidence="1">
    <location>
        <begin position="89"/>
        <end position="131"/>
    </location>
</feature>
<dbReference type="AlphaFoldDB" id="A0AAD4BMZ6"/>
<organism evidence="3 4">
    <name type="scientific">Boletus edulis BED1</name>
    <dbReference type="NCBI Taxonomy" id="1328754"/>
    <lineage>
        <taxon>Eukaryota</taxon>
        <taxon>Fungi</taxon>
        <taxon>Dikarya</taxon>
        <taxon>Basidiomycota</taxon>
        <taxon>Agaricomycotina</taxon>
        <taxon>Agaricomycetes</taxon>
        <taxon>Agaricomycetidae</taxon>
        <taxon>Boletales</taxon>
        <taxon>Boletineae</taxon>
        <taxon>Boletaceae</taxon>
        <taxon>Boletoideae</taxon>
        <taxon>Boletus</taxon>
    </lineage>
</organism>
<dbReference type="Proteomes" id="UP001194468">
    <property type="component" value="Unassembled WGS sequence"/>
</dbReference>
<feature type="region of interest" description="Disordered" evidence="1">
    <location>
        <begin position="1"/>
        <end position="25"/>
    </location>
</feature>
<gene>
    <name evidence="3" type="ORF">L210DRAFT_3649100</name>
</gene>
<keyword evidence="2" id="KW-1133">Transmembrane helix</keyword>
<dbReference type="InterPro" id="IPR036869">
    <property type="entry name" value="J_dom_sf"/>
</dbReference>
<evidence type="ECO:0000256" key="1">
    <source>
        <dbReference type="SAM" id="MobiDB-lite"/>
    </source>
</evidence>
<dbReference type="CDD" id="cd06257">
    <property type="entry name" value="DnaJ"/>
    <property type="match status" value="1"/>
</dbReference>
<dbReference type="SUPFAM" id="SSF46565">
    <property type="entry name" value="Chaperone J-domain"/>
    <property type="match status" value="1"/>
</dbReference>
<evidence type="ECO:0000313" key="3">
    <source>
        <dbReference type="EMBL" id="KAF8434605.1"/>
    </source>
</evidence>
<feature type="compositionally biased region" description="Polar residues" evidence="1">
    <location>
        <begin position="89"/>
        <end position="107"/>
    </location>
</feature>
<name>A0AAD4BMZ6_BOLED</name>
<proteinExistence type="predicted"/>
<reference evidence="3" key="2">
    <citation type="journal article" date="2020" name="Nat. Commun.">
        <title>Large-scale genome sequencing of mycorrhizal fungi provides insights into the early evolution of symbiotic traits.</title>
        <authorList>
            <person name="Miyauchi S."/>
            <person name="Kiss E."/>
            <person name="Kuo A."/>
            <person name="Drula E."/>
            <person name="Kohler A."/>
            <person name="Sanchez-Garcia M."/>
            <person name="Morin E."/>
            <person name="Andreopoulos B."/>
            <person name="Barry K.W."/>
            <person name="Bonito G."/>
            <person name="Buee M."/>
            <person name="Carver A."/>
            <person name="Chen C."/>
            <person name="Cichocki N."/>
            <person name="Clum A."/>
            <person name="Culley D."/>
            <person name="Crous P.W."/>
            <person name="Fauchery L."/>
            <person name="Girlanda M."/>
            <person name="Hayes R.D."/>
            <person name="Keri Z."/>
            <person name="LaButti K."/>
            <person name="Lipzen A."/>
            <person name="Lombard V."/>
            <person name="Magnuson J."/>
            <person name="Maillard F."/>
            <person name="Murat C."/>
            <person name="Nolan M."/>
            <person name="Ohm R.A."/>
            <person name="Pangilinan J."/>
            <person name="Pereira M.F."/>
            <person name="Perotto S."/>
            <person name="Peter M."/>
            <person name="Pfister S."/>
            <person name="Riley R."/>
            <person name="Sitrit Y."/>
            <person name="Stielow J.B."/>
            <person name="Szollosi G."/>
            <person name="Zifcakova L."/>
            <person name="Stursova M."/>
            <person name="Spatafora J.W."/>
            <person name="Tedersoo L."/>
            <person name="Vaario L.M."/>
            <person name="Yamada A."/>
            <person name="Yan M."/>
            <person name="Wang P."/>
            <person name="Xu J."/>
            <person name="Bruns T."/>
            <person name="Baldrian P."/>
            <person name="Vilgalys R."/>
            <person name="Dunand C."/>
            <person name="Henrissat B."/>
            <person name="Grigoriev I.V."/>
            <person name="Hibbett D."/>
            <person name="Nagy L.G."/>
            <person name="Martin F.M."/>
        </authorList>
    </citation>
    <scope>NUCLEOTIDE SEQUENCE</scope>
    <source>
        <strain evidence="3">BED1</strain>
    </source>
</reference>
<dbReference type="EMBL" id="WHUW01000028">
    <property type="protein sequence ID" value="KAF8434605.1"/>
    <property type="molecule type" value="Genomic_DNA"/>
</dbReference>
<dbReference type="Gene3D" id="1.10.287.110">
    <property type="entry name" value="DnaJ domain"/>
    <property type="match status" value="1"/>
</dbReference>
<evidence type="ECO:0000313" key="4">
    <source>
        <dbReference type="Proteomes" id="UP001194468"/>
    </source>
</evidence>
<accession>A0AAD4BMZ6</accession>
<keyword evidence="4" id="KW-1185">Reference proteome</keyword>
<evidence type="ECO:0000256" key="2">
    <source>
        <dbReference type="SAM" id="Phobius"/>
    </source>
</evidence>
<keyword evidence="2" id="KW-0812">Transmembrane</keyword>
<feature type="transmembrane region" description="Helical" evidence="2">
    <location>
        <begin position="223"/>
        <end position="244"/>
    </location>
</feature>
<feature type="region of interest" description="Disordered" evidence="1">
    <location>
        <begin position="162"/>
        <end position="216"/>
    </location>
</feature>
<feature type="compositionally biased region" description="Basic and acidic residues" evidence="1">
    <location>
        <begin position="202"/>
        <end position="216"/>
    </location>
</feature>
<dbReference type="InterPro" id="IPR001623">
    <property type="entry name" value="DnaJ_domain"/>
</dbReference>
<evidence type="ECO:0008006" key="5">
    <source>
        <dbReference type="Google" id="ProtNLM"/>
    </source>
</evidence>
<reference evidence="3" key="1">
    <citation type="submission" date="2019-10" db="EMBL/GenBank/DDBJ databases">
        <authorList>
            <consortium name="DOE Joint Genome Institute"/>
            <person name="Kuo A."/>
            <person name="Miyauchi S."/>
            <person name="Kiss E."/>
            <person name="Drula E."/>
            <person name="Kohler A."/>
            <person name="Sanchez-Garcia M."/>
            <person name="Andreopoulos B."/>
            <person name="Barry K.W."/>
            <person name="Bonito G."/>
            <person name="Buee M."/>
            <person name="Carver A."/>
            <person name="Chen C."/>
            <person name="Cichocki N."/>
            <person name="Clum A."/>
            <person name="Culley D."/>
            <person name="Crous P.W."/>
            <person name="Fauchery L."/>
            <person name="Girlanda M."/>
            <person name="Hayes R."/>
            <person name="Keri Z."/>
            <person name="LaButti K."/>
            <person name="Lipzen A."/>
            <person name="Lombard V."/>
            <person name="Magnuson J."/>
            <person name="Maillard F."/>
            <person name="Morin E."/>
            <person name="Murat C."/>
            <person name="Nolan M."/>
            <person name="Ohm R."/>
            <person name="Pangilinan J."/>
            <person name="Pereira M."/>
            <person name="Perotto S."/>
            <person name="Peter M."/>
            <person name="Riley R."/>
            <person name="Sitrit Y."/>
            <person name="Stielow B."/>
            <person name="Szollosi G."/>
            <person name="Zifcakova L."/>
            <person name="Stursova M."/>
            <person name="Spatafora J.W."/>
            <person name="Tedersoo L."/>
            <person name="Vaario L.-M."/>
            <person name="Yamada A."/>
            <person name="Yan M."/>
            <person name="Wang P."/>
            <person name="Xu J."/>
            <person name="Bruns T."/>
            <person name="Baldrian P."/>
            <person name="Vilgalys R."/>
            <person name="Henrissat B."/>
            <person name="Grigoriev I.V."/>
            <person name="Hibbett D."/>
            <person name="Nagy L.G."/>
            <person name="Martin F.M."/>
        </authorList>
    </citation>
    <scope>NUCLEOTIDE SEQUENCE</scope>
    <source>
        <strain evidence="3">BED1</strain>
    </source>
</reference>
<keyword evidence="2" id="KW-0472">Membrane</keyword>
<protein>
    <recommendedName>
        <fullName evidence="5">J domain-containing protein</fullName>
    </recommendedName>
</protein>
<comment type="caution">
    <text evidence="3">The sequence shown here is derived from an EMBL/GenBank/DDBJ whole genome shotgun (WGS) entry which is preliminary data.</text>
</comment>